<dbReference type="SUPFAM" id="SSF57625">
    <property type="entry name" value="Invertebrate chitin-binding proteins"/>
    <property type="match status" value="1"/>
</dbReference>
<dbReference type="GO" id="GO:0005576">
    <property type="term" value="C:extracellular region"/>
    <property type="evidence" value="ECO:0007669"/>
    <property type="project" value="InterPro"/>
</dbReference>
<accession>A0A7R9JTR7</accession>
<feature type="signal peptide" evidence="6">
    <location>
        <begin position="1"/>
        <end position="38"/>
    </location>
</feature>
<evidence type="ECO:0000259" key="9">
    <source>
        <dbReference type="PROSITE" id="PS50940"/>
    </source>
</evidence>
<proteinExistence type="predicted"/>
<feature type="domain" description="Sushi" evidence="8">
    <location>
        <begin position="823"/>
        <end position="889"/>
    </location>
</feature>
<keyword evidence="2" id="KW-0677">Repeat</keyword>
<dbReference type="SUPFAM" id="SSF57535">
    <property type="entry name" value="Complement control module/SCR domain"/>
    <property type="match status" value="19"/>
</dbReference>
<dbReference type="Gene3D" id="2.10.70.10">
    <property type="entry name" value="Complement Module, domain 1"/>
    <property type="match status" value="18"/>
</dbReference>
<feature type="domain" description="Sushi" evidence="8">
    <location>
        <begin position="891"/>
        <end position="957"/>
    </location>
</feature>
<evidence type="ECO:0000259" key="8">
    <source>
        <dbReference type="PROSITE" id="PS50923"/>
    </source>
</evidence>
<feature type="domain" description="Sushi" evidence="8">
    <location>
        <begin position="579"/>
        <end position="645"/>
    </location>
</feature>
<feature type="domain" description="Sushi" evidence="8">
    <location>
        <begin position="959"/>
        <end position="1025"/>
    </location>
</feature>
<dbReference type="Gene3D" id="3.40.50.410">
    <property type="entry name" value="von Willebrand factor, type A domain"/>
    <property type="match status" value="1"/>
</dbReference>
<reference evidence="10" key="1">
    <citation type="submission" date="2020-11" db="EMBL/GenBank/DDBJ databases">
        <authorList>
            <person name="Tran Van P."/>
        </authorList>
    </citation>
    <scope>NUCLEOTIDE SEQUENCE</scope>
</reference>
<evidence type="ECO:0000256" key="2">
    <source>
        <dbReference type="ARBA" id="ARBA00022737"/>
    </source>
</evidence>
<organism evidence="10">
    <name type="scientific">Timema genevievae</name>
    <name type="common">Walking stick</name>
    <dbReference type="NCBI Taxonomy" id="629358"/>
    <lineage>
        <taxon>Eukaryota</taxon>
        <taxon>Metazoa</taxon>
        <taxon>Ecdysozoa</taxon>
        <taxon>Arthropoda</taxon>
        <taxon>Hexapoda</taxon>
        <taxon>Insecta</taxon>
        <taxon>Pterygota</taxon>
        <taxon>Neoptera</taxon>
        <taxon>Polyneoptera</taxon>
        <taxon>Phasmatodea</taxon>
        <taxon>Timematodea</taxon>
        <taxon>Timematoidea</taxon>
        <taxon>Timematidae</taxon>
        <taxon>Timema</taxon>
    </lineage>
</organism>
<evidence type="ECO:0000313" key="10">
    <source>
        <dbReference type="EMBL" id="CAD7589230.1"/>
    </source>
</evidence>
<feature type="domain" description="Sushi" evidence="8">
    <location>
        <begin position="1027"/>
        <end position="1093"/>
    </location>
</feature>
<evidence type="ECO:0000259" key="7">
    <source>
        <dbReference type="PROSITE" id="PS50234"/>
    </source>
</evidence>
<dbReference type="Gene3D" id="2.170.140.10">
    <property type="entry name" value="Chitin binding domain"/>
    <property type="match status" value="1"/>
</dbReference>
<dbReference type="PANTHER" id="PTHR19325:SF560">
    <property type="entry name" value="SUSHI, VON WILLEBRAND FACTOR TYPE A, EGF AND PENTRAXIN DOMAIN-CONTAINING PROTEIN 1"/>
    <property type="match status" value="1"/>
</dbReference>
<feature type="domain" description="Sushi" evidence="8">
    <location>
        <begin position="1367"/>
        <end position="1433"/>
    </location>
</feature>
<keyword evidence="4" id="KW-0325">Glycoprotein</keyword>
<sequence>MASLVLTDSSQLTSDSKPLVSRLLQLLLLTVWFSNSYASQNIDIICPKYDLKDLSILIPHPSDCTKFYECSNGVSVLEKCPPGLEFNPILFVCDWPNRAGCVHGCAPLIVEDGSSWEPTSCVDGKSEFGAECSIRCASGYERSDIVTIQCTTDGWNSTYGTDVIPHCKHTQGCAPLNFEEGSSWTPTSCINGKNDIGTECSIQCADGYERSGSDSIQCTGDGWNSTDGIDSIPSCKQTQGCTPLNFEEGSSWIPTSCVNGKNDIGTECSIQCADGYERSGSDSIQCTGDGWNSTDGIDSIPSCKQTQGCTPLNFEEGSSWIPTSCVNGKNDIGTECSIQCADGYERSGSDSIQCTGDGWNSTDGIDSIPSCKQTQGCAPLNFDEGSSWAPTSCVNGKSDIGTECSIQCADGYERRGSFSVQCTTDGWNSTDGLDVIPTCKHTPGCAPLSFEEGSSWAPTSCVSGKNDIGTECSIQCADDYEWSGSVSVQCTTEGWNSTDGLDIIPSCKHTQGCAPLNVEVCSSWAPTSCTNGNSDIGTVCSIHCVDGYERCGSVNVQCTADGWNSTDGLNVIPSCKYIEGCAPLNVEEGSLWTPTSCANGYNEIGTECSIQCVDGYERSGSVSIQCTADGWNSTSGLNVMPTCKHIQGCAPLDVEEGSLWTPTSCANGYNEIGTECSIQCVDGYERSGSVSIQCTADGWNSTSGLNVMPTCKHIQGCAPLDVEEGSLWTPTSCANGYNEIGTECSIQCVDGYERSGSVSVQCTADGWNSTSGLNVMPTCNHIQGRAPLNVEEGSLWIPTSCVNGISDFGTECIILCAEDYERSGCAPLNVEEGSFWKPTSCINSTSDIGTECSIQCNDGYERSGSVSVQCTSDGWNSTDGLTIIPSCKLIPGCTPLSIKNGSSWAPPSCVNGYNDIGTECNIECADGYERSGNDHIQCTADGWNSTAGLNVMPSCKLITGCEPMYNKNGSLWKPTSCVNGYNDYGTECSIECADGYERSGGISIQCTADGWNSTAGLDVIPSCKLIPGCAPLKIKNGISWAPTSCVNGYNDYGTECSIECADGYERSGSDSIQCTADGWTSTDGLNVIPSCELIPGCAPLNIKNGSSWAPTSCVNDYNDYGTECSIECADGYERSGSVSIQCTTDGWNSTDGLTVIPSCELIPGCAPLNIKNGSSWAPTSCVNSYNDYGTVCSIECADGFERSGSDSIQCTTDGWNSTDGLTIIPSCELIPGCAPLKIKNGSSWAPTSCVNGYNDYGTKCSIECADGYAMSGSDSIQCTTDGWNSTDGLTIIPSCELIPGCAPLKIKNGISWAPESCVNGYNDYGTECSIECADGYERSGSDSIQCTADGWTSTDGLNVIPSCELIPGCAPLNIKNGSSWAPMSCVNDYNDYGTECSIECADGYERSGSVTIQCTADGWNSTDGLTIIPSCELIPGCAPLNIKNDSSWVPTSCVNGYNDYGTECSIECADGYERSGGDSIQCTPDGWNITAGLNVFPSCTLIPGCFPLTIKNGSSWTPTSCVAGYNDIGTECSIACADGYERSGSVSVRCTADGWNSTAGINFIPSCKSPACIGEDMKETVELSISSPGNILFVMDQSGSIGRSNYKMGLDFMKSVITGFPLSTNRSAGVVLFDSTAVVAIPVNQNSTASFLEGVDGLGYNGGGTDINAALLLASQEINDHGFNRHTLVILITDGISKTDPTTAAQNLKDAGHILFTIGVTQAVDMSLMEQWASKGTDGSLYYLQVKTYKELKEVGEYFILENHFGKTTISIPDQDSNLELPVIGSLVYSKSSALDHVATEAA</sequence>
<keyword evidence="1 5" id="KW-0768">Sushi</keyword>
<feature type="chain" id="PRO_5030856595" evidence="6">
    <location>
        <begin position="39"/>
        <end position="1803"/>
    </location>
</feature>
<dbReference type="SUPFAM" id="SSF53300">
    <property type="entry name" value="vWA-like"/>
    <property type="match status" value="1"/>
</dbReference>
<feature type="domain" description="Sushi" evidence="8">
    <location>
        <begin position="307"/>
        <end position="373"/>
    </location>
</feature>
<dbReference type="PANTHER" id="PTHR19325">
    <property type="entry name" value="COMPLEMENT COMPONENT-RELATED SUSHI DOMAIN-CONTAINING"/>
    <property type="match status" value="1"/>
</dbReference>
<dbReference type="SMART" id="SM00494">
    <property type="entry name" value="ChtBD2"/>
    <property type="match status" value="1"/>
</dbReference>
<evidence type="ECO:0000256" key="5">
    <source>
        <dbReference type="PROSITE-ProRule" id="PRU00302"/>
    </source>
</evidence>
<dbReference type="Pfam" id="PF00084">
    <property type="entry name" value="Sushi"/>
    <property type="match status" value="20"/>
</dbReference>
<dbReference type="InterPro" id="IPR002035">
    <property type="entry name" value="VWF_A"/>
</dbReference>
<dbReference type="Pfam" id="PF00092">
    <property type="entry name" value="VWA"/>
    <property type="match status" value="1"/>
</dbReference>
<dbReference type="InterPro" id="IPR036508">
    <property type="entry name" value="Chitin-bd_dom_sf"/>
</dbReference>
<dbReference type="InterPro" id="IPR036465">
    <property type="entry name" value="vWFA_dom_sf"/>
</dbReference>
<protein>
    <submittedName>
        <fullName evidence="10">Uncharacterized protein</fullName>
    </submittedName>
</protein>
<dbReference type="Pfam" id="PF01607">
    <property type="entry name" value="CBM_14"/>
    <property type="match status" value="1"/>
</dbReference>
<feature type="domain" description="Sushi" evidence="8">
    <location>
        <begin position="1231"/>
        <end position="1297"/>
    </location>
</feature>
<comment type="caution">
    <text evidence="5">Lacks conserved residue(s) required for the propagation of feature annotation.</text>
</comment>
<dbReference type="SMART" id="SM00032">
    <property type="entry name" value="CCP"/>
    <property type="match status" value="21"/>
</dbReference>
<feature type="domain" description="Sushi" evidence="8">
    <location>
        <begin position="1497"/>
        <end position="1569"/>
    </location>
</feature>
<feature type="domain" description="Sushi" evidence="8">
    <location>
        <begin position="171"/>
        <end position="237"/>
    </location>
</feature>
<feature type="domain" description="Sushi" evidence="8">
    <location>
        <begin position="1299"/>
        <end position="1365"/>
    </location>
</feature>
<evidence type="ECO:0000256" key="3">
    <source>
        <dbReference type="ARBA" id="ARBA00023157"/>
    </source>
</evidence>
<dbReference type="GO" id="GO:0008061">
    <property type="term" value="F:chitin binding"/>
    <property type="evidence" value="ECO:0007669"/>
    <property type="project" value="InterPro"/>
</dbReference>
<evidence type="ECO:0000256" key="1">
    <source>
        <dbReference type="ARBA" id="ARBA00022659"/>
    </source>
</evidence>
<dbReference type="InterPro" id="IPR002557">
    <property type="entry name" value="Chitin-bd_dom"/>
</dbReference>
<dbReference type="PROSITE" id="PS50923">
    <property type="entry name" value="SUSHI"/>
    <property type="match status" value="16"/>
</dbReference>
<dbReference type="GO" id="GO:0032991">
    <property type="term" value="C:protein-containing complex"/>
    <property type="evidence" value="ECO:0007669"/>
    <property type="project" value="UniProtKB-ARBA"/>
</dbReference>
<dbReference type="SMART" id="SM00327">
    <property type="entry name" value="VWA"/>
    <property type="match status" value="1"/>
</dbReference>
<dbReference type="InterPro" id="IPR035976">
    <property type="entry name" value="Sushi/SCR/CCP_sf"/>
</dbReference>
<feature type="domain" description="VWFA" evidence="7">
    <location>
        <begin position="1590"/>
        <end position="1759"/>
    </location>
</feature>
<feature type="domain" description="Sushi" evidence="8">
    <location>
        <begin position="375"/>
        <end position="441"/>
    </location>
</feature>
<feature type="domain" description="Sushi" evidence="8">
    <location>
        <begin position="647"/>
        <end position="713"/>
    </location>
</feature>
<dbReference type="CDD" id="cd00198">
    <property type="entry name" value="vWFA"/>
    <property type="match status" value="1"/>
</dbReference>
<feature type="domain" description="Sushi" evidence="8">
    <location>
        <begin position="1163"/>
        <end position="1229"/>
    </location>
</feature>
<name>A0A7R9JTR7_TIMGE</name>
<evidence type="ECO:0000256" key="6">
    <source>
        <dbReference type="SAM" id="SignalP"/>
    </source>
</evidence>
<keyword evidence="6" id="KW-0732">Signal</keyword>
<dbReference type="PROSITE" id="PS50234">
    <property type="entry name" value="VWFA"/>
    <property type="match status" value="1"/>
</dbReference>
<feature type="domain" description="Sushi" evidence="8">
    <location>
        <begin position="239"/>
        <end position="305"/>
    </location>
</feature>
<feature type="domain" description="Sushi" evidence="8">
    <location>
        <begin position="1095"/>
        <end position="1161"/>
    </location>
</feature>
<dbReference type="EMBL" id="OE840005">
    <property type="protein sequence ID" value="CAD7589230.1"/>
    <property type="molecule type" value="Genomic_DNA"/>
</dbReference>
<dbReference type="InterPro" id="IPR000436">
    <property type="entry name" value="Sushi_SCR_CCP_dom"/>
</dbReference>
<dbReference type="InterPro" id="IPR050350">
    <property type="entry name" value="Compl-Cell_Adhes-Reg"/>
</dbReference>
<dbReference type="CDD" id="cd00033">
    <property type="entry name" value="CCP"/>
    <property type="match status" value="17"/>
</dbReference>
<gene>
    <name evidence="10" type="ORF">TGEB3V08_LOCUS3206</name>
</gene>
<keyword evidence="3" id="KW-1015">Disulfide bond</keyword>
<feature type="domain" description="Chitin-binding type-2" evidence="9">
    <location>
        <begin position="43"/>
        <end position="103"/>
    </location>
</feature>
<evidence type="ECO:0000256" key="4">
    <source>
        <dbReference type="ARBA" id="ARBA00023180"/>
    </source>
</evidence>
<dbReference type="PROSITE" id="PS50940">
    <property type="entry name" value="CHIT_BIND_II"/>
    <property type="match status" value="1"/>
</dbReference>